<keyword evidence="3" id="KW-1185">Reference proteome</keyword>
<protein>
    <recommendedName>
        <fullName evidence="1">AB hydrolase-1 domain-containing protein</fullName>
    </recommendedName>
</protein>
<dbReference type="EMBL" id="AP022560">
    <property type="protein sequence ID" value="BBX03124.1"/>
    <property type="molecule type" value="Genomic_DNA"/>
</dbReference>
<dbReference type="Pfam" id="PF12697">
    <property type="entry name" value="Abhydrolase_6"/>
    <property type="match status" value="1"/>
</dbReference>
<dbReference type="InterPro" id="IPR000073">
    <property type="entry name" value="AB_hydrolase_1"/>
</dbReference>
<evidence type="ECO:0000259" key="1">
    <source>
        <dbReference type="Pfam" id="PF12697"/>
    </source>
</evidence>
<dbReference type="SUPFAM" id="SSF53474">
    <property type="entry name" value="alpha/beta-Hydrolases"/>
    <property type="match status" value="1"/>
</dbReference>
<evidence type="ECO:0000313" key="3">
    <source>
        <dbReference type="Proteomes" id="UP000466681"/>
    </source>
</evidence>
<feature type="domain" description="AB hydrolase-1" evidence="1">
    <location>
        <begin position="31"/>
        <end position="179"/>
    </location>
</feature>
<dbReference type="Proteomes" id="UP000466681">
    <property type="component" value="Chromosome"/>
</dbReference>
<accession>A0AAD1M839</accession>
<name>A0AAD1M839_9MYCO</name>
<sequence>MRGGVLVLPGGKPRDTSPARTWQLANQRMEWLAWSLRRSLGSSVKVRRVQYRKRGWNSPDLDALRDAESALQTLQRDIGSRRVVLVGHSMGARVAVHLAARSEVVGIVALAPWWPHNDADLVPAGSRLLTLHGTADNWTDPRSSRAQTRRASERGVDARWLGLSDAGHYLLRDVDKWHRLTTEFVAEQLGVRCG</sequence>
<organism evidence="2 3">
    <name type="scientific">Mycolicibacterium moriokaense</name>
    <dbReference type="NCBI Taxonomy" id="39691"/>
    <lineage>
        <taxon>Bacteria</taxon>
        <taxon>Bacillati</taxon>
        <taxon>Actinomycetota</taxon>
        <taxon>Actinomycetes</taxon>
        <taxon>Mycobacteriales</taxon>
        <taxon>Mycobacteriaceae</taxon>
        <taxon>Mycolicibacterium</taxon>
    </lineage>
</organism>
<dbReference type="Gene3D" id="3.40.50.1820">
    <property type="entry name" value="alpha/beta hydrolase"/>
    <property type="match status" value="1"/>
</dbReference>
<reference evidence="2 3" key="1">
    <citation type="journal article" date="2019" name="Emerg. Microbes Infect.">
        <title>Comprehensive subspecies identification of 175 nontuberculous mycobacteria species based on 7547 genomic profiles.</title>
        <authorList>
            <person name="Matsumoto Y."/>
            <person name="Kinjo T."/>
            <person name="Motooka D."/>
            <person name="Nabeya D."/>
            <person name="Jung N."/>
            <person name="Uechi K."/>
            <person name="Horii T."/>
            <person name="Iida T."/>
            <person name="Fujita J."/>
            <person name="Nakamura S."/>
        </authorList>
    </citation>
    <scope>NUCLEOTIDE SEQUENCE [LARGE SCALE GENOMIC DNA]</scope>
    <source>
        <strain evidence="2 3">JCM 6375</strain>
    </source>
</reference>
<dbReference type="GO" id="GO:0003824">
    <property type="term" value="F:catalytic activity"/>
    <property type="evidence" value="ECO:0007669"/>
    <property type="project" value="UniProtKB-ARBA"/>
</dbReference>
<evidence type="ECO:0000313" key="2">
    <source>
        <dbReference type="EMBL" id="BBX03124.1"/>
    </source>
</evidence>
<dbReference type="AlphaFoldDB" id="A0AAD1M839"/>
<proteinExistence type="predicted"/>
<dbReference type="KEGG" id="mmor:MMOR_40600"/>
<gene>
    <name evidence="2" type="ORF">MMOR_40600</name>
</gene>
<dbReference type="InterPro" id="IPR029058">
    <property type="entry name" value="AB_hydrolase_fold"/>
</dbReference>